<feature type="transmembrane region" description="Helical" evidence="1">
    <location>
        <begin position="38"/>
        <end position="63"/>
    </location>
</feature>
<evidence type="ECO:0000256" key="1">
    <source>
        <dbReference type="SAM" id="Phobius"/>
    </source>
</evidence>
<gene>
    <name evidence="2" type="ORF">ASTO00021_LOCUS13344</name>
</gene>
<reference evidence="2" key="1">
    <citation type="submission" date="2021-01" db="EMBL/GenBank/DDBJ databases">
        <authorList>
            <person name="Corre E."/>
            <person name="Pelletier E."/>
            <person name="Niang G."/>
            <person name="Scheremetjew M."/>
            <person name="Finn R."/>
            <person name="Kale V."/>
            <person name="Holt S."/>
            <person name="Cochrane G."/>
            <person name="Meng A."/>
            <person name="Brown T."/>
            <person name="Cohen L."/>
        </authorList>
    </citation>
    <scope>NUCLEOTIDE SEQUENCE</scope>
    <source>
        <strain evidence="2">GSBS06</strain>
    </source>
</reference>
<organism evidence="2">
    <name type="scientific">Aplanochytrium stocchinoi</name>
    <dbReference type="NCBI Taxonomy" id="215587"/>
    <lineage>
        <taxon>Eukaryota</taxon>
        <taxon>Sar</taxon>
        <taxon>Stramenopiles</taxon>
        <taxon>Bigyra</taxon>
        <taxon>Labyrinthulomycetes</taxon>
        <taxon>Thraustochytrida</taxon>
        <taxon>Thraustochytriidae</taxon>
        <taxon>Aplanochytrium</taxon>
    </lineage>
</organism>
<proteinExistence type="predicted"/>
<dbReference type="AlphaFoldDB" id="A0A7S3PLG8"/>
<evidence type="ECO:0000313" key="2">
    <source>
        <dbReference type="EMBL" id="CAE0443250.1"/>
    </source>
</evidence>
<accession>A0A7S3PLG8</accession>
<keyword evidence="1" id="KW-1133">Transmembrane helix</keyword>
<feature type="transmembrane region" description="Helical" evidence="1">
    <location>
        <begin position="83"/>
        <end position="103"/>
    </location>
</feature>
<protein>
    <submittedName>
        <fullName evidence="2">Uncharacterized protein</fullName>
    </submittedName>
</protein>
<keyword evidence="1" id="KW-0472">Membrane</keyword>
<sequence>MEILQQEPERRFVNFWHHLRLKNQNLHPFRKFYSKSPILAEIILISTVTFIFFSGEALIHYNIGKGGGLGSEKFSFPQGEELALLLGTMIGFSAASTITISLLKHCFGLHPVHIPSGLQHLLPENAEEHLQRQNV</sequence>
<keyword evidence="1" id="KW-0812">Transmembrane</keyword>
<name>A0A7S3PLG8_9STRA</name>
<dbReference type="EMBL" id="HBIN01017491">
    <property type="protein sequence ID" value="CAE0443250.1"/>
    <property type="molecule type" value="Transcribed_RNA"/>
</dbReference>